<keyword evidence="2 6" id="KW-0812">Transmembrane</keyword>
<feature type="transmembrane region" description="Helical" evidence="6">
    <location>
        <begin position="172"/>
        <end position="190"/>
    </location>
</feature>
<protein>
    <submittedName>
        <fullName evidence="8">Heavy metal transporter</fullName>
    </submittedName>
</protein>
<organism evidence="8 9">
    <name type="scientific">Flavobacterium cyanobacteriorum</name>
    <dbReference type="NCBI Taxonomy" id="2022802"/>
    <lineage>
        <taxon>Bacteria</taxon>
        <taxon>Pseudomonadati</taxon>
        <taxon>Bacteroidota</taxon>
        <taxon>Flavobacteriia</taxon>
        <taxon>Flavobacteriales</taxon>
        <taxon>Flavobacteriaceae</taxon>
        <taxon>Flavobacterium</taxon>
    </lineage>
</organism>
<dbReference type="InterPro" id="IPR006121">
    <property type="entry name" value="HMA_dom"/>
</dbReference>
<keyword evidence="4 6" id="KW-1133">Transmembrane helix</keyword>
<evidence type="ECO:0000256" key="3">
    <source>
        <dbReference type="ARBA" id="ARBA00022723"/>
    </source>
</evidence>
<dbReference type="InterPro" id="IPR009908">
    <property type="entry name" value="Methylamine_util_MauE"/>
</dbReference>
<keyword evidence="9" id="KW-1185">Reference proteome</keyword>
<dbReference type="CDD" id="cd00371">
    <property type="entry name" value="HMA"/>
    <property type="match status" value="1"/>
</dbReference>
<reference evidence="8 9" key="1">
    <citation type="submission" date="2017-07" db="EMBL/GenBank/DDBJ databases">
        <title>Flavobacterium cyanobacteriorum sp. nov., isolated from cyanobacterial aggregates in a eutrophic lake.</title>
        <authorList>
            <person name="Cai H."/>
        </authorList>
    </citation>
    <scope>NUCLEOTIDE SEQUENCE [LARGE SCALE GENOMIC DNA]</scope>
    <source>
        <strain evidence="8 9">TH021</strain>
    </source>
</reference>
<evidence type="ECO:0000259" key="7">
    <source>
        <dbReference type="PROSITE" id="PS50846"/>
    </source>
</evidence>
<feature type="transmembrane region" description="Helical" evidence="6">
    <location>
        <begin position="229"/>
        <end position="257"/>
    </location>
</feature>
<dbReference type="OrthoDB" id="1521937at2"/>
<feature type="domain" description="HMA" evidence="7">
    <location>
        <begin position="1"/>
        <end position="66"/>
    </location>
</feature>
<evidence type="ECO:0000313" key="9">
    <source>
        <dbReference type="Proteomes" id="UP000216605"/>
    </source>
</evidence>
<dbReference type="InterPro" id="IPR036163">
    <property type="entry name" value="HMA_dom_sf"/>
</dbReference>
<dbReference type="PROSITE" id="PS50846">
    <property type="entry name" value="HMA_2"/>
    <property type="match status" value="1"/>
</dbReference>
<evidence type="ECO:0000256" key="6">
    <source>
        <dbReference type="SAM" id="Phobius"/>
    </source>
</evidence>
<dbReference type="Pfam" id="PF07291">
    <property type="entry name" value="MauE"/>
    <property type="match status" value="1"/>
</dbReference>
<keyword evidence="5 6" id="KW-0472">Membrane</keyword>
<dbReference type="InterPro" id="IPR017969">
    <property type="entry name" value="Heavy-metal-associated_CS"/>
</dbReference>
<dbReference type="EMBL" id="NOXV01000243">
    <property type="protein sequence ID" value="OYQ37975.1"/>
    <property type="molecule type" value="Genomic_DNA"/>
</dbReference>
<proteinExistence type="predicted"/>
<dbReference type="RefSeq" id="WP_094414012.1">
    <property type="nucleotide sequence ID" value="NZ_NOXV01000243.1"/>
</dbReference>
<dbReference type="GO" id="GO:0030416">
    <property type="term" value="P:methylamine metabolic process"/>
    <property type="evidence" value="ECO:0007669"/>
    <property type="project" value="InterPro"/>
</dbReference>
<dbReference type="GO" id="GO:0046872">
    <property type="term" value="F:metal ion binding"/>
    <property type="evidence" value="ECO:0007669"/>
    <property type="project" value="UniProtKB-KW"/>
</dbReference>
<dbReference type="PROSITE" id="PS01047">
    <property type="entry name" value="HMA_1"/>
    <property type="match status" value="1"/>
</dbReference>
<evidence type="ECO:0000256" key="5">
    <source>
        <dbReference type="ARBA" id="ARBA00023136"/>
    </source>
</evidence>
<comment type="subcellular location">
    <subcellularLocation>
        <location evidence="1">Membrane</location>
        <topology evidence="1">Multi-pass membrane protein</topology>
    </subcellularLocation>
</comment>
<evidence type="ECO:0000256" key="4">
    <source>
        <dbReference type="ARBA" id="ARBA00022989"/>
    </source>
</evidence>
<comment type="caution">
    <text evidence="8">The sequence shown here is derived from an EMBL/GenBank/DDBJ whole genome shotgun (WGS) entry which is preliminary data.</text>
</comment>
<dbReference type="GO" id="GO:0016020">
    <property type="term" value="C:membrane"/>
    <property type="evidence" value="ECO:0007669"/>
    <property type="project" value="UniProtKB-SubCell"/>
</dbReference>
<evidence type="ECO:0000256" key="2">
    <source>
        <dbReference type="ARBA" id="ARBA00022692"/>
    </source>
</evidence>
<feature type="transmembrane region" description="Helical" evidence="6">
    <location>
        <begin position="107"/>
        <end position="126"/>
    </location>
</feature>
<dbReference type="Gene3D" id="3.30.70.100">
    <property type="match status" value="1"/>
</dbReference>
<dbReference type="SUPFAM" id="SSF55008">
    <property type="entry name" value="HMA, heavy metal-associated domain"/>
    <property type="match status" value="1"/>
</dbReference>
<feature type="transmembrane region" description="Helical" evidence="6">
    <location>
        <begin position="196"/>
        <end position="217"/>
    </location>
</feature>
<dbReference type="Pfam" id="PF00403">
    <property type="entry name" value="HMA"/>
    <property type="match status" value="1"/>
</dbReference>
<name>A0A255ZAT8_9FLAO</name>
<feature type="transmembrane region" description="Helical" evidence="6">
    <location>
        <begin position="132"/>
        <end position="151"/>
    </location>
</feature>
<evidence type="ECO:0000313" key="8">
    <source>
        <dbReference type="EMBL" id="OYQ37975.1"/>
    </source>
</evidence>
<dbReference type="AlphaFoldDB" id="A0A255ZAT8"/>
<gene>
    <name evidence="8" type="ORF">CHU92_07060</name>
</gene>
<accession>A0A255ZAT8</accession>
<evidence type="ECO:0000256" key="1">
    <source>
        <dbReference type="ARBA" id="ARBA00004141"/>
    </source>
</evidence>
<keyword evidence="3" id="KW-0479">Metal-binding</keyword>
<sequence>MTHTYKITGMTCDGCVAKVSHLLGLVPGVTGVDVNLDAGEASISMEKNIATPILQQAMRDYPKYGLSEKKYPGEMNELSDKTNVFESNNAGITTETRKSWAATYRPILVIAGYITLVSLLVSFTVNGFSGMLFMRTFMSGFFLTFSFFKMLDLRGFADSYAMYDIIAMKFRGWGYVYAFLELSLGIAFAINFEPLLTNAFTAVLMSVSLVGVLQSVLNQKKIRCACLGAVFNLPMSTVTIIEDGLMIAMSVAMLLMYL</sequence>
<dbReference type="Proteomes" id="UP000216605">
    <property type="component" value="Unassembled WGS sequence"/>
</dbReference>